<dbReference type="RefSeq" id="WP_067028286.1">
    <property type="nucleotide sequence ID" value="NZ_CP038256.1"/>
</dbReference>
<dbReference type="Gene3D" id="3.40.50.1010">
    <property type="entry name" value="5'-nuclease"/>
    <property type="match status" value="1"/>
</dbReference>
<evidence type="ECO:0000256" key="1">
    <source>
        <dbReference type="SAM" id="MobiDB-lite"/>
    </source>
</evidence>
<protein>
    <submittedName>
        <fullName evidence="2">Uncharacterized protein</fullName>
    </submittedName>
</protein>
<gene>
    <name evidence="2" type="ORF">A7J15_11980</name>
</gene>
<name>A0A1B9NIR2_9MICO</name>
<dbReference type="GO" id="GO:0004540">
    <property type="term" value="F:RNA nuclease activity"/>
    <property type="evidence" value="ECO:0007669"/>
    <property type="project" value="InterPro"/>
</dbReference>
<evidence type="ECO:0000313" key="2">
    <source>
        <dbReference type="EMBL" id="OCG76492.1"/>
    </source>
</evidence>
<dbReference type="InterPro" id="IPR021139">
    <property type="entry name" value="NYN"/>
</dbReference>
<dbReference type="EMBL" id="LXMD01000002">
    <property type="protein sequence ID" value="OCG76492.1"/>
    <property type="molecule type" value="Genomic_DNA"/>
</dbReference>
<keyword evidence="3" id="KW-1185">Reference proteome</keyword>
<evidence type="ECO:0000313" key="3">
    <source>
        <dbReference type="Proteomes" id="UP000093355"/>
    </source>
</evidence>
<dbReference type="Pfam" id="PF01936">
    <property type="entry name" value="NYN"/>
    <property type="match status" value="1"/>
</dbReference>
<proteinExistence type="predicted"/>
<feature type="region of interest" description="Disordered" evidence="1">
    <location>
        <begin position="206"/>
        <end position="237"/>
    </location>
</feature>
<accession>A0A1B9NIR2</accession>
<dbReference type="Proteomes" id="UP000093355">
    <property type="component" value="Unassembled WGS sequence"/>
</dbReference>
<dbReference type="CDD" id="cd18722">
    <property type="entry name" value="PIN_NicB-like"/>
    <property type="match status" value="1"/>
</dbReference>
<reference evidence="2 3" key="1">
    <citation type="submission" date="2016-05" db="EMBL/GenBank/DDBJ databases">
        <authorList>
            <person name="Lavstsen T."/>
            <person name="Jespersen J.S."/>
        </authorList>
    </citation>
    <scope>NUCLEOTIDE SEQUENCE [LARGE SCALE GENOMIC DNA]</scope>
    <source>
        <strain evidence="2 3">YLB-01</strain>
    </source>
</reference>
<sequence length="237" mass="26623">MAESSARPTAALYVDGFNLYRRLLEGQPQDKWLDLEALAERLLPEFEVVAVRYFTAVIKPLPGKDRNAPQRQQAYLRALRTLPRTSIFEGKFRVDTRVMPVHPVELLADGSAKTVRVKKTEEKGSDVALASMLLVDAMRGLADCFVVLSNDSDLVMPIRMVKEELGRQVGILSPVDEKRSSNELRQLDLDLFRRVPVSALAECQLPDELSDEHGTVRRPEKWSINSEGPAEARPSNQ</sequence>
<dbReference type="OrthoDB" id="9809421at2"/>
<organism evidence="2 3">
    <name type="scientific">Microbacterium sediminis</name>
    <dbReference type="NCBI Taxonomy" id="904291"/>
    <lineage>
        <taxon>Bacteria</taxon>
        <taxon>Bacillati</taxon>
        <taxon>Actinomycetota</taxon>
        <taxon>Actinomycetes</taxon>
        <taxon>Micrococcales</taxon>
        <taxon>Microbacteriaceae</taxon>
        <taxon>Microbacterium</taxon>
    </lineage>
</organism>
<comment type="caution">
    <text evidence="2">The sequence shown here is derived from an EMBL/GenBank/DDBJ whole genome shotgun (WGS) entry which is preliminary data.</text>
</comment>
<dbReference type="AlphaFoldDB" id="A0A1B9NIR2"/>
<dbReference type="STRING" id="904291.A7J15_11980"/>
<feature type="compositionally biased region" description="Basic and acidic residues" evidence="1">
    <location>
        <begin position="211"/>
        <end position="221"/>
    </location>
</feature>